<dbReference type="RefSeq" id="WP_186835011.1">
    <property type="nucleotide sequence ID" value="NZ_JACOOQ010000008.1"/>
</dbReference>
<comment type="caution">
    <text evidence="3">The sequence shown here is derived from an EMBL/GenBank/DDBJ whole genome shotgun (WGS) entry which is preliminary data.</text>
</comment>
<protein>
    <submittedName>
        <fullName evidence="3">Tyrosine-type recombinase/integrase</fullName>
    </submittedName>
</protein>
<dbReference type="PROSITE" id="PS51898">
    <property type="entry name" value="TYR_RECOMBINASE"/>
    <property type="match status" value="1"/>
</dbReference>
<feature type="domain" description="Tyr recombinase" evidence="2">
    <location>
        <begin position="86"/>
        <end position="269"/>
    </location>
</feature>
<dbReference type="SUPFAM" id="SSF56349">
    <property type="entry name" value="DNA breaking-rejoining enzymes"/>
    <property type="match status" value="1"/>
</dbReference>
<dbReference type="GO" id="GO:0003677">
    <property type="term" value="F:DNA binding"/>
    <property type="evidence" value="ECO:0007669"/>
    <property type="project" value="InterPro"/>
</dbReference>
<dbReference type="PANTHER" id="PTHR30349">
    <property type="entry name" value="PHAGE INTEGRASE-RELATED"/>
    <property type="match status" value="1"/>
</dbReference>
<evidence type="ECO:0000313" key="3">
    <source>
        <dbReference type="EMBL" id="MBC5640067.1"/>
    </source>
</evidence>
<keyword evidence="1" id="KW-0233">DNA recombination</keyword>
<sequence length="279" mass="32364">MEIKEILQFVKDDIIDIPSALDLLLVYIKDSDKNKGLTILKLVSDGNLKISSAENMINKLIEKEEAVEYKEKKTSIKEVKGKRNRRAARPLEYDEYMTIITLCQKGFTYKDEYGVEHIFRPNKQLAMTFILQANLGLRISDVLKLKPSTFKNDKLEVIEKKTGKLQYRTINRNLKELIYEYALENNIKSNDYLIQVKVRAIQKQLAIIVNYLNLTNISSHSFRKLFGVTVYNKTNGNIELLKELFNHSNISTTQRYIKVSQKQIDEISSSIDFTAAWNI</sequence>
<dbReference type="InterPro" id="IPR050090">
    <property type="entry name" value="Tyrosine_recombinase_XerCD"/>
</dbReference>
<dbReference type="AlphaFoldDB" id="A0A8I0A8D3"/>
<dbReference type="EMBL" id="JACOOQ010000008">
    <property type="protein sequence ID" value="MBC5640067.1"/>
    <property type="molecule type" value="Genomic_DNA"/>
</dbReference>
<name>A0A8I0A8D3_9CLOT</name>
<accession>A0A8I0A8D3</accession>
<proteinExistence type="predicted"/>
<dbReference type="InterPro" id="IPR002104">
    <property type="entry name" value="Integrase_catalytic"/>
</dbReference>
<evidence type="ECO:0000313" key="4">
    <source>
        <dbReference type="Proteomes" id="UP000662088"/>
    </source>
</evidence>
<dbReference type="InterPro" id="IPR013762">
    <property type="entry name" value="Integrase-like_cat_sf"/>
</dbReference>
<dbReference type="GO" id="GO:0006310">
    <property type="term" value="P:DNA recombination"/>
    <property type="evidence" value="ECO:0007669"/>
    <property type="project" value="UniProtKB-KW"/>
</dbReference>
<reference evidence="3" key="1">
    <citation type="submission" date="2020-08" db="EMBL/GenBank/DDBJ databases">
        <title>Genome public.</title>
        <authorList>
            <person name="Liu C."/>
            <person name="Sun Q."/>
        </authorList>
    </citation>
    <scope>NUCLEOTIDE SEQUENCE</scope>
    <source>
        <strain evidence="3">NSJ-42</strain>
    </source>
</reference>
<dbReference type="InterPro" id="IPR011010">
    <property type="entry name" value="DNA_brk_join_enz"/>
</dbReference>
<dbReference type="PANTHER" id="PTHR30349:SF82">
    <property type="entry name" value="INTEGRASE_RECOMBINASE YOEC-RELATED"/>
    <property type="match status" value="1"/>
</dbReference>
<evidence type="ECO:0000256" key="1">
    <source>
        <dbReference type="ARBA" id="ARBA00023172"/>
    </source>
</evidence>
<dbReference type="Gene3D" id="1.10.443.10">
    <property type="entry name" value="Intergrase catalytic core"/>
    <property type="match status" value="1"/>
</dbReference>
<evidence type="ECO:0000259" key="2">
    <source>
        <dbReference type="PROSITE" id="PS51898"/>
    </source>
</evidence>
<organism evidence="3 4">
    <name type="scientific">Clostridium lentum</name>
    <dbReference type="NCBI Taxonomy" id="2763037"/>
    <lineage>
        <taxon>Bacteria</taxon>
        <taxon>Bacillati</taxon>
        <taxon>Bacillota</taxon>
        <taxon>Clostridia</taxon>
        <taxon>Eubacteriales</taxon>
        <taxon>Clostridiaceae</taxon>
        <taxon>Clostridium</taxon>
    </lineage>
</organism>
<dbReference type="Proteomes" id="UP000662088">
    <property type="component" value="Unassembled WGS sequence"/>
</dbReference>
<keyword evidence="4" id="KW-1185">Reference proteome</keyword>
<gene>
    <name evidence="3" type="ORF">H8R92_06405</name>
</gene>
<dbReference type="Pfam" id="PF00589">
    <property type="entry name" value="Phage_integrase"/>
    <property type="match status" value="1"/>
</dbReference>
<dbReference type="GO" id="GO:0015074">
    <property type="term" value="P:DNA integration"/>
    <property type="evidence" value="ECO:0007669"/>
    <property type="project" value="InterPro"/>
</dbReference>